<dbReference type="PANTHER" id="PTHR45722">
    <property type="entry name" value="60S RIBOSOMAL PROTEIN L35"/>
    <property type="match status" value="1"/>
</dbReference>
<evidence type="ECO:0000313" key="6">
    <source>
        <dbReference type="EMBL" id="EYC04207.1"/>
    </source>
</evidence>
<dbReference type="CDD" id="cd00427">
    <property type="entry name" value="Ribosomal_L29_HIP"/>
    <property type="match status" value="1"/>
</dbReference>
<dbReference type="InterPro" id="IPR036049">
    <property type="entry name" value="Ribosomal_uL29_sf"/>
</dbReference>
<dbReference type="FunFam" id="6.10.250.3450:FF:000001">
    <property type="entry name" value="60S ribosomal protein L35"/>
    <property type="match status" value="1"/>
</dbReference>
<comment type="similarity">
    <text evidence="1">Belongs to the universal ribosomal protein uL29 family.</text>
</comment>
<dbReference type="SUPFAM" id="SSF46561">
    <property type="entry name" value="Ribosomal protein L29 (L29p)"/>
    <property type="match status" value="1"/>
</dbReference>
<dbReference type="GO" id="GO:0003729">
    <property type="term" value="F:mRNA binding"/>
    <property type="evidence" value="ECO:0007669"/>
    <property type="project" value="TreeGrafter"/>
</dbReference>
<evidence type="ECO:0000256" key="1">
    <source>
        <dbReference type="ARBA" id="ARBA00009254"/>
    </source>
</evidence>
<organism evidence="6 7">
    <name type="scientific">Ancylostoma ceylanicum</name>
    <dbReference type="NCBI Taxonomy" id="53326"/>
    <lineage>
        <taxon>Eukaryota</taxon>
        <taxon>Metazoa</taxon>
        <taxon>Ecdysozoa</taxon>
        <taxon>Nematoda</taxon>
        <taxon>Chromadorea</taxon>
        <taxon>Rhabditida</taxon>
        <taxon>Rhabditina</taxon>
        <taxon>Rhabditomorpha</taxon>
        <taxon>Strongyloidea</taxon>
        <taxon>Ancylostomatidae</taxon>
        <taxon>Ancylostomatinae</taxon>
        <taxon>Ancylostoma</taxon>
    </lineage>
</organism>
<comment type="caution">
    <text evidence="6">The sequence shown here is derived from an EMBL/GenBank/DDBJ whole genome shotgun (WGS) entry which is preliminary data.</text>
</comment>
<dbReference type="AlphaFoldDB" id="A0A016TNG2"/>
<dbReference type="Proteomes" id="UP000024635">
    <property type="component" value="Unassembled WGS sequence"/>
</dbReference>
<dbReference type="STRING" id="53326.A0A016TNG2"/>
<dbReference type="GO" id="GO:0022625">
    <property type="term" value="C:cytosolic large ribosomal subunit"/>
    <property type="evidence" value="ECO:0007669"/>
    <property type="project" value="InterPro"/>
</dbReference>
<protein>
    <recommendedName>
        <fullName evidence="4">Large ribosomal subunit protein uL29</fullName>
    </recommendedName>
    <alternativeName>
        <fullName evidence="5">60S ribosomal protein L35</fullName>
    </alternativeName>
</protein>
<dbReference type="FunFam" id="1.10.287.310:FF:000002">
    <property type="entry name" value="60S ribosomal protein L35"/>
    <property type="match status" value="1"/>
</dbReference>
<dbReference type="GO" id="GO:0006412">
    <property type="term" value="P:translation"/>
    <property type="evidence" value="ECO:0007669"/>
    <property type="project" value="InterPro"/>
</dbReference>
<dbReference type="NCBIfam" id="TIGR00012">
    <property type="entry name" value="L29"/>
    <property type="match status" value="1"/>
</dbReference>
<accession>A0A016TNG2</accession>
<dbReference type="HAMAP" id="MF_00374">
    <property type="entry name" value="Ribosomal_uL29"/>
    <property type="match status" value="1"/>
</dbReference>
<reference evidence="7" key="1">
    <citation type="journal article" date="2015" name="Nat. Genet.">
        <title>The genome and transcriptome of the zoonotic hookworm Ancylostoma ceylanicum identify infection-specific gene families.</title>
        <authorList>
            <person name="Schwarz E.M."/>
            <person name="Hu Y."/>
            <person name="Antoshechkin I."/>
            <person name="Miller M.M."/>
            <person name="Sternberg P.W."/>
            <person name="Aroian R.V."/>
        </authorList>
    </citation>
    <scope>NUCLEOTIDE SEQUENCE</scope>
    <source>
        <strain evidence="7">HY135</strain>
    </source>
</reference>
<dbReference type="GO" id="GO:0000463">
    <property type="term" value="P:maturation of LSU-rRNA from tricistronic rRNA transcript (SSU-rRNA, 5.8S rRNA, LSU-rRNA)"/>
    <property type="evidence" value="ECO:0007669"/>
    <property type="project" value="InterPro"/>
</dbReference>
<dbReference type="Gene3D" id="6.10.250.3450">
    <property type="match status" value="1"/>
</dbReference>
<dbReference type="GO" id="GO:0003735">
    <property type="term" value="F:structural constituent of ribosome"/>
    <property type="evidence" value="ECO:0007669"/>
    <property type="project" value="InterPro"/>
</dbReference>
<dbReference type="EMBL" id="JARK01001425">
    <property type="protein sequence ID" value="EYC04207.1"/>
    <property type="molecule type" value="Genomic_DNA"/>
</dbReference>
<evidence type="ECO:0000256" key="2">
    <source>
        <dbReference type="ARBA" id="ARBA00022980"/>
    </source>
</evidence>
<evidence type="ECO:0000256" key="4">
    <source>
        <dbReference type="ARBA" id="ARBA00035204"/>
    </source>
</evidence>
<sequence length="131" mass="15194">MTEPAGSRMSRIKVRELRGKKKDELVKLVQEQKSELASLRVAKVTGGTAAKLSKIRVITKNIARILTVIHQTQKQELRKLYAKSKRKPVDLRKKKTRAIRRQLTCHERKLRTAKERAKQRAFPRRVFAVKA</sequence>
<evidence type="ECO:0000256" key="5">
    <source>
        <dbReference type="ARBA" id="ARBA00035334"/>
    </source>
</evidence>
<evidence type="ECO:0000313" key="7">
    <source>
        <dbReference type="Proteomes" id="UP000024635"/>
    </source>
</evidence>
<dbReference type="InterPro" id="IPR045059">
    <property type="entry name" value="Ribosomal_uL29_euk"/>
</dbReference>
<dbReference type="OrthoDB" id="528635at2759"/>
<name>A0A016TNG2_9BILA</name>
<evidence type="ECO:0000256" key="3">
    <source>
        <dbReference type="ARBA" id="ARBA00023274"/>
    </source>
</evidence>
<keyword evidence="2" id="KW-0689">Ribosomal protein</keyword>
<gene>
    <name evidence="6" type="primary">Acey_s0089.g2281</name>
    <name evidence="6" type="ORF">Y032_0089g2281</name>
</gene>
<dbReference type="Pfam" id="PF00831">
    <property type="entry name" value="Ribosomal_L29"/>
    <property type="match status" value="1"/>
</dbReference>
<proteinExistence type="inferred from homology"/>
<dbReference type="PANTHER" id="PTHR45722:SF2">
    <property type="entry name" value="LARGE RIBOSOMAL SUBUNIT PROTEIN UL29-RELATED"/>
    <property type="match status" value="1"/>
</dbReference>
<keyword evidence="7" id="KW-1185">Reference proteome</keyword>
<dbReference type="InterPro" id="IPR001854">
    <property type="entry name" value="Ribosomal_uL29"/>
</dbReference>
<dbReference type="Gene3D" id="1.10.287.310">
    <property type="match status" value="1"/>
</dbReference>
<keyword evidence="3" id="KW-0687">Ribonucleoprotein</keyword>